<keyword evidence="2" id="KW-1185">Reference proteome</keyword>
<comment type="caution">
    <text evidence="1">The sequence shown here is derived from an EMBL/GenBank/DDBJ whole genome shotgun (WGS) entry which is preliminary data.</text>
</comment>
<dbReference type="EMBL" id="JAACXV010013573">
    <property type="protein sequence ID" value="KAF7273075.1"/>
    <property type="molecule type" value="Genomic_DNA"/>
</dbReference>
<organism evidence="1 2">
    <name type="scientific">Rhynchophorus ferrugineus</name>
    <name type="common">Red palm weevil</name>
    <name type="synonym">Curculio ferrugineus</name>
    <dbReference type="NCBI Taxonomy" id="354439"/>
    <lineage>
        <taxon>Eukaryota</taxon>
        <taxon>Metazoa</taxon>
        <taxon>Ecdysozoa</taxon>
        <taxon>Arthropoda</taxon>
        <taxon>Hexapoda</taxon>
        <taxon>Insecta</taxon>
        <taxon>Pterygota</taxon>
        <taxon>Neoptera</taxon>
        <taxon>Endopterygota</taxon>
        <taxon>Coleoptera</taxon>
        <taxon>Polyphaga</taxon>
        <taxon>Cucujiformia</taxon>
        <taxon>Curculionidae</taxon>
        <taxon>Dryophthorinae</taxon>
        <taxon>Rhynchophorus</taxon>
    </lineage>
</organism>
<protein>
    <submittedName>
        <fullName evidence="1">Uncharacterized protein</fullName>
    </submittedName>
</protein>
<evidence type="ECO:0000313" key="1">
    <source>
        <dbReference type="EMBL" id="KAF7273075.1"/>
    </source>
</evidence>
<sequence length="156" mass="16908">MAFPARRYQLSLFGRRTQDVITLIVVLLSWTDLLGSRLSQIVDWKVCSPTSITDIVRENINNRWGRKISLYVYTPPESNEYDAAPAAAATAPDLVLFAGPRAGVVRGRSGRKGGGSELERVEIVGGAGRPCGPRVPVPYGAGEIAQAQVTKEREKG</sequence>
<reference evidence="1" key="1">
    <citation type="submission" date="2020-08" db="EMBL/GenBank/DDBJ databases">
        <title>Genome sequencing and assembly of the red palm weevil Rhynchophorus ferrugineus.</title>
        <authorList>
            <person name="Dias G.B."/>
            <person name="Bergman C.M."/>
            <person name="Manee M."/>
        </authorList>
    </citation>
    <scope>NUCLEOTIDE SEQUENCE</scope>
    <source>
        <strain evidence="1">AA-2017</strain>
        <tissue evidence="1">Whole larva</tissue>
    </source>
</reference>
<dbReference type="Proteomes" id="UP000625711">
    <property type="component" value="Unassembled WGS sequence"/>
</dbReference>
<proteinExistence type="predicted"/>
<gene>
    <name evidence="1" type="ORF">GWI33_014185</name>
</gene>
<accession>A0A834MAV6</accession>
<dbReference type="AlphaFoldDB" id="A0A834MAV6"/>
<name>A0A834MAV6_RHYFE</name>
<evidence type="ECO:0000313" key="2">
    <source>
        <dbReference type="Proteomes" id="UP000625711"/>
    </source>
</evidence>